<dbReference type="PANTHER" id="PTHR11161">
    <property type="entry name" value="O-ACYLTRANSFERASE"/>
    <property type="match status" value="1"/>
</dbReference>
<keyword evidence="1" id="KW-0812">Transmembrane</keyword>
<keyword evidence="1" id="KW-1133">Transmembrane helix</keyword>
<evidence type="ECO:0000313" key="2">
    <source>
        <dbReference type="EMBL" id="GMR62100.1"/>
    </source>
</evidence>
<dbReference type="EMBL" id="BTRK01000006">
    <property type="protein sequence ID" value="GMR62100.1"/>
    <property type="molecule type" value="Genomic_DNA"/>
</dbReference>
<keyword evidence="1" id="KW-0472">Membrane</keyword>
<keyword evidence="3" id="KW-1185">Reference proteome</keyword>
<feature type="transmembrane region" description="Helical" evidence="1">
    <location>
        <begin position="87"/>
        <end position="107"/>
    </location>
</feature>
<protein>
    <submittedName>
        <fullName evidence="2">Uncharacterized protein</fullName>
    </submittedName>
</protein>
<evidence type="ECO:0000256" key="1">
    <source>
        <dbReference type="SAM" id="Phobius"/>
    </source>
</evidence>
<gene>
    <name evidence="2" type="ORF">PMAYCL1PPCAC_32295</name>
</gene>
<sequence>YWMRGREKELKRPAWKALMAFSIPHNTQSVFSIRRDEDSIACLEAIRFISFTWVAACHTVIVAVSGVNGDRIREEANYFFSDITLNPFFSVDTFFVLSGLLVSYSFFK</sequence>
<comment type="caution">
    <text evidence="2">The sequence shown here is derived from an EMBL/GenBank/DDBJ whole genome shotgun (WGS) entry which is preliminary data.</text>
</comment>
<dbReference type="Proteomes" id="UP001328107">
    <property type="component" value="Unassembled WGS sequence"/>
</dbReference>
<accession>A0AAN5IF85</accession>
<dbReference type="InterPro" id="IPR052728">
    <property type="entry name" value="O2_lipid_transport_reg"/>
</dbReference>
<proteinExistence type="predicted"/>
<dbReference type="AlphaFoldDB" id="A0AAN5IF85"/>
<evidence type="ECO:0000313" key="3">
    <source>
        <dbReference type="Proteomes" id="UP001328107"/>
    </source>
</evidence>
<feature type="non-terminal residue" evidence="2">
    <location>
        <position position="108"/>
    </location>
</feature>
<organism evidence="2 3">
    <name type="scientific">Pristionchus mayeri</name>
    <dbReference type="NCBI Taxonomy" id="1317129"/>
    <lineage>
        <taxon>Eukaryota</taxon>
        <taxon>Metazoa</taxon>
        <taxon>Ecdysozoa</taxon>
        <taxon>Nematoda</taxon>
        <taxon>Chromadorea</taxon>
        <taxon>Rhabditida</taxon>
        <taxon>Rhabditina</taxon>
        <taxon>Diplogasteromorpha</taxon>
        <taxon>Diplogasteroidea</taxon>
        <taxon>Neodiplogasteridae</taxon>
        <taxon>Pristionchus</taxon>
    </lineage>
</organism>
<feature type="transmembrane region" description="Helical" evidence="1">
    <location>
        <begin position="45"/>
        <end position="67"/>
    </location>
</feature>
<reference evidence="3" key="1">
    <citation type="submission" date="2022-10" db="EMBL/GenBank/DDBJ databases">
        <title>Genome assembly of Pristionchus species.</title>
        <authorList>
            <person name="Yoshida K."/>
            <person name="Sommer R.J."/>
        </authorList>
    </citation>
    <scope>NUCLEOTIDE SEQUENCE [LARGE SCALE GENOMIC DNA]</scope>
    <source>
        <strain evidence="3">RS5460</strain>
    </source>
</reference>
<name>A0AAN5IF85_9BILA</name>
<feature type="non-terminal residue" evidence="2">
    <location>
        <position position="1"/>
    </location>
</feature>
<dbReference type="PANTHER" id="PTHR11161:SF0">
    <property type="entry name" value="O-ACYLTRANSFERASE LIKE PROTEIN"/>
    <property type="match status" value="1"/>
</dbReference>